<sequence>MKKQILLGSILTLALGGLAGCSEDTAKEPKDNMKGNKQEVAQKEETTNKKTEAVHEHGEPNEHTTCAFCDMKVYMKDEDMGQFTAKLVTEDNETLFFDDVGCLLNYERDMEGKAKERYVRDYQSTDWVKVDDSTVAKADIKTPMNYGYAFFAKKEDGQKFIDENEKIHAKEATWKEIDEVALQRYMKKKQMQKNGDGQMDHHNMDNGSSNAEEKPMQH</sequence>
<comment type="caution">
    <text evidence="3">The sequence shown here is derived from an EMBL/GenBank/DDBJ whole genome shotgun (WGS) entry which is preliminary data.</text>
</comment>
<evidence type="ECO:0000313" key="3">
    <source>
        <dbReference type="EMBL" id="MDQ0215522.1"/>
    </source>
</evidence>
<dbReference type="PANTHER" id="PTHR41247">
    <property type="entry name" value="HTH-TYPE TRANSCRIPTIONAL REPRESSOR YCNK"/>
    <property type="match status" value="1"/>
</dbReference>
<dbReference type="Proteomes" id="UP001237207">
    <property type="component" value="Unassembled WGS sequence"/>
</dbReference>
<protein>
    <recommendedName>
        <fullName evidence="5">NosL protein</fullName>
    </recommendedName>
</protein>
<dbReference type="RefSeq" id="WP_307257525.1">
    <property type="nucleotide sequence ID" value="NZ_JAUSUC010000021.1"/>
</dbReference>
<feature type="compositionally biased region" description="Basic and acidic residues" evidence="1">
    <location>
        <begin position="24"/>
        <end position="59"/>
    </location>
</feature>
<evidence type="ECO:0008006" key="5">
    <source>
        <dbReference type="Google" id="ProtNLM"/>
    </source>
</evidence>
<feature type="chain" id="PRO_5042468878" description="NosL protein" evidence="2">
    <location>
        <begin position="20"/>
        <end position="218"/>
    </location>
</feature>
<dbReference type="PANTHER" id="PTHR41247:SF1">
    <property type="entry name" value="HTH-TYPE TRANSCRIPTIONAL REPRESSOR YCNK"/>
    <property type="match status" value="1"/>
</dbReference>
<dbReference type="EMBL" id="JAUSUC010000021">
    <property type="protein sequence ID" value="MDQ0215522.1"/>
    <property type="molecule type" value="Genomic_DNA"/>
</dbReference>
<feature type="region of interest" description="Disordered" evidence="1">
    <location>
        <begin position="23"/>
        <end position="59"/>
    </location>
</feature>
<name>A0AAJ1WGV6_9BACI</name>
<organism evidence="3 4">
    <name type="scientific">Oikeobacillus pervagus</name>
    <dbReference type="NCBI Taxonomy" id="1325931"/>
    <lineage>
        <taxon>Bacteria</taxon>
        <taxon>Bacillati</taxon>
        <taxon>Bacillota</taxon>
        <taxon>Bacilli</taxon>
        <taxon>Bacillales</taxon>
        <taxon>Bacillaceae</taxon>
        <taxon>Oikeobacillus</taxon>
    </lineage>
</organism>
<evidence type="ECO:0000256" key="2">
    <source>
        <dbReference type="SAM" id="SignalP"/>
    </source>
</evidence>
<dbReference type="Pfam" id="PF05573">
    <property type="entry name" value="NosL"/>
    <property type="match status" value="1"/>
</dbReference>
<feature type="signal peptide" evidence="2">
    <location>
        <begin position="1"/>
        <end position="19"/>
    </location>
</feature>
<evidence type="ECO:0000256" key="1">
    <source>
        <dbReference type="SAM" id="MobiDB-lite"/>
    </source>
</evidence>
<dbReference type="InterPro" id="IPR008719">
    <property type="entry name" value="N2O_reductase_NosL"/>
</dbReference>
<accession>A0AAJ1WGV6</accession>
<reference evidence="3" key="1">
    <citation type="submission" date="2023-07" db="EMBL/GenBank/DDBJ databases">
        <title>Genomic Encyclopedia of Type Strains, Phase IV (KMG-IV): sequencing the most valuable type-strain genomes for metagenomic binning, comparative biology and taxonomic classification.</title>
        <authorList>
            <person name="Goeker M."/>
        </authorList>
    </citation>
    <scope>NUCLEOTIDE SEQUENCE</scope>
    <source>
        <strain evidence="3">DSM 23947</strain>
    </source>
</reference>
<dbReference type="PROSITE" id="PS51257">
    <property type="entry name" value="PROKAR_LIPOPROTEIN"/>
    <property type="match status" value="1"/>
</dbReference>
<proteinExistence type="predicted"/>
<evidence type="ECO:0000313" key="4">
    <source>
        <dbReference type="Proteomes" id="UP001237207"/>
    </source>
</evidence>
<keyword evidence="2" id="KW-0732">Signal</keyword>
<gene>
    <name evidence="3" type="ORF">J2S13_001940</name>
</gene>
<dbReference type="AlphaFoldDB" id="A0AAJ1WGV6"/>
<feature type="region of interest" description="Disordered" evidence="1">
    <location>
        <begin position="187"/>
        <end position="218"/>
    </location>
</feature>
<keyword evidence="4" id="KW-1185">Reference proteome</keyword>
<dbReference type="SUPFAM" id="SSF160387">
    <property type="entry name" value="NosL/MerB-like"/>
    <property type="match status" value="1"/>
</dbReference>